<dbReference type="AlphaFoldDB" id="A0AAE6M6N5"/>
<gene>
    <name evidence="1" type="ORF">FUT82_01005</name>
    <name evidence="2" type="ORF">FUT82_01545</name>
    <name evidence="3" type="ORF">FUT82_02060</name>
</gene>
<reference evidence="2 4" key="1">
    <citation type="submission" date="2019-08" db="EMBL/GenBank/DDBJ databases">
        <authorList>
            <person name="Kuhnert P."/>
        </authorList>
    </citation>
    <scope>NUCLEOTIDE SEQUENCE [LARGE SCALE GENOMIC DNA]</scope>
    <source>
        <strain evidence="2 4">B36.5</strain>
    </source>
</reference>
<dbReference type="Proteomes" id="UP000323594">
    <property type="component" value="Chromosome"/>
</dbReference>
<sequence length="64" mass="7851">MQSFKTRKVWFCHGRQNSERARTPVVPNRIEFENYHSYINRSFQTHRFHFATDGKMKPLCRTLY</sequence>
<proteinExistence type="predicted"/>
<dbReference type="EMBL" id="CP042817">
    <property type="protein sequence ID" value="QEJ96884.1"/>
    <property type="molecule type" value="Genomic_DNA"/>
</dbReference>
<dbReference type="EMBL" id="CP042817">
    <property type="protein sequence ID" value="QEJ96795.1"/>
    <property type="molecule type" value="Genomic_DNA"/>
</dbReference>
<evidence type="ECO:0000313" key="3">
    <source>
        <dbReference type="EMBL" id="QEJ96884.1"/>
    </source>
</evidence>
<dbReference type="EMBL" id="CP042817">
    <property type="protein sequence ID" value="QEJ96724.1"/>
    <property type="molecule type" value="Genomic_DNA"/>
</dbReference>
<name>A0AAE6M6N5_TREPH</name>
<evidence type="ECO:0000313" key="1">
    <source>
        <dbReference type="EMBL" id="QEJ96724.1"/>
    </source>
</evidence>
<protein>
    <submittedName>
        <fullName evidence="2">Uncharacterized protein</fullName>
    </submittedName>
</protein>
<evidence type="ECO:0000313" key="4">
    <source>
        <dbReference type="Proteomes" id="UP000323594"/>
    </source>
</evidence>
<accession>A0AAE6M6N5</accession>
<evidence type="ECO:0000313" key="2">
    <source>
        <dbReference type="EMBL" id="QEJ96795.1"/>
    </source>
</evidence>
<organism evidence="2 4">
    <name type="scientific">Treponema phagedenis</name>
    <dbReference type="NCBI Taxonomy" id="162"/>
    <lineage>
        <taxon>Bacteria</taxon>
        <taxon>Pseudomonadati</taxon>
        <taxon>Spirochaetota</taxon>
        <taxon>Spirochaetia</taxon>
        <taxon>Spirochaetales</taxon>
        <taxon>Treponemataceae</taxon>
        <taxon>Treponema</taxon>
    </lineage>
</organism>